<reference evidence="2 3" key="1">
    <citation type="submission" date="2021-06" db="EMBL/GenBank/DDBJ databases">
        <authorList>
            <person name="Palmer J.M."/>
        </authorList>
    </citation>
    <scope>NUCLEOTIDE SEQUENCE [LARGE SCALE GENOMIC DNA]</scope>
    <source>
        <strain evidence="2 3">AS_MEX2019</strain>
        <tissue evidence="2">Muscle</tissue>
    </source>
</reference>
<dbReference type="Proteomes" id="UP001469553">
    <property type="component" value="Unassembled WGS sequence"/>
</dbReference>
<sequence>MQCFMQRGATDMPPLGLGTAMEEIRAIDVPRAQGPQENHWRDYSNLPREEQGRVPGKPPSSHSAEAPGSCCDKPAVYARADPVMDPEIQDPGTYHFPSRCPTEPRGPGPSKQPPGVNQHTPAPSPGHREPQVHQRGEIPTTGR</sequence>
<evidence type="ECO:0000313" key="2">
    <source>
        <dbReference type="EMBL" id="MEQ2292616.1"/>
    </source>
</evidence>
<organism evidence="2 3">
    <name type="scientific">Ameca splendens</name>
    <dbReference type="NCBI Taxonomy" id="208324"/>
    <lineage>
        <taxon>Eukaryota</taxon>
        <taxon>Metazoa</taxon>
        <taxon>Chordata</taxon>
        <taxon>Craniata</taxon>
        <taxon>Vertebrata</taxon>
        <taxon>Euteleostomi</taxon>
        <taxon>Actinopterygii</taxon>
        <taxon>Neopterygii</taxon>
        <taxon>Teleostei</taxon>
        <taxon>Neoteleostei</taxon>
        <taxon>Acanthomorphata</taxon>
        <taxon>Ovalentaria</taxon>
        <taxon>Atherinomorphae</taxon>
        <taxon>Cyprinodontiformes</taxon>
        <taxon>Goodeidae</taxon>
        <taxon>Ameca</taxon>
    </lineage>
</organism>
<name>A0ABV0YFW7_9TELE</name>
<keyword evidence="3" id="KW-1185">Reference proteome</keyword>
<comment type="caution">
    <text evidence="2">The sequence shown here is derived from an EMBL/GenBank/DDBJ whole genome shotgun (WGS) entry which is preliminary data.</text>
</comment>
<evidence type="ECO:0000313" key="3">
    <source>
        <dbReference type="Proteomes" id="UP001469553"/>
    </source>
</evidence>
<feature type="compositionally biased region" description="Basic and acidic residues" evidence="1">
    <location>
        <begin position="126"/>
        <end position="136"/>
    </location>
</feature>
<protein>
    <submittedName>
        <fullName evidence="2">Uncharacterized protein</fullName>
    </submittedName>
</protein>
<accession>A0ABV0YFW7</accession>
<evidence type="ECO:0000256" key="1">
    <source>
        <dbReference type="SAM" id="MobiDB-lite"/>
    </source>
</evidence>
<dbReference type="EMBL" id="JAHRIP010030613">
    <property type="protein sequence ID" value="MEQ2292616.1"/>
    <property type="molecule type" value="Genomic_DNA"/>
</dbReference>
<proteinExistence type="predicted"/>
<feature type="compositionally biased region" description="Basic and acidic residues" evidence="1">
    <location>
        <begin position="38"/>
        <end position="52"/>
    </location>
</feature>
<gene>
    <name evidence="2" type="ORF">AMECASPLE_024839</name>
</gene>
<feature type="region of interest" description="Disordered" evidence="1">
    <location>
        <begin position="27"/>
        <end position="143"/>
    </location>
</feature>